<organism evidence="4 5">
    <name type="scientific">Populus tomentosa</name>
    <name type="common">Chinese white poplar</name>
    <dbReference type="NCBI Taxonomy" id="118781"/>
    <lineage>
        <taxon>Eukaryota</taxon>
        <taxon>Viridiplantae</taxon>
        <taxon>Streptophyta</taxon>
        <taxon>Embryophyta</taxon>
        <taxon>Tracheophyta</taxon>
        <taxon>Spermatophyta</taxon>
        <taxon>Magnoliopsida</taxon>
        <taxon>eudicotyledons</taxon>
        <taxon>Gunneridae</taxon>
        <taxon>Pentapetalae</taxon>
        <taxon>rosids</taxon>
        <taxon>fabids</taxon>
        <taxon>Malpighiales</taxon>
        <taxon>Salicaceae</taxon>
        <taxon>Saliceae</taxon>
        <taxon>Populus</taxon>
    </lineage>
</organism>
<name>A0A8X8D4H2_POPTO</name>
<dbReference type="FunFam" id="3.30.40.10:FF:000417">
    <property type="entry name" value="E3 ubiquitin ligase BIG BROTHER-related"/>
    <property type="match status" value="1"/>
</dbReference>
<evidence type="ECO:0000259" key="3">
    <source>
        <dbReference type="PROSITE" id="PS50089"/>
    </source>
</evidence>
<keyword evidence="1" id="KW-0479">Metal-binding</keyword>
<dbReference type="EMBL" id="JAAWWB010000009">
    <property type="protein sequence ID" value="KAG6775519.1"/>
    <property type="molecule type" value="Genomic_DNA"/>
</dbReference>
<reference evidence="4" key="1">
    <citation type="journal article" date="2020" name="bioRxiv">
        <title>Hybrid origin of Populus tomentosa Carr. identified through genome sequencing and phylogenomic analysis.</title>
        <authorList>
            <person name="An X."/>
            <person name="Gao K."/>
            <person name="Chen Z."/>
            <person name="Li J."/>
            <person name="Yang X."/>
            <person name="Yang X."/>
            <person name="Zhou J."/>
            <person name="Guo T."/>
            <person name="Zhao T."/>
            <person name="Huang S."/>
            <person name="Miao D."/>
            <person name="Khan W.U."/>
            <person name="Rao P."/>
            <person name="Ye M."/>
            <person name="Lei B."/>
            <person name="Liao W."/>
            <person name="Wang J."/>
            <person name="Ji L."/>
            <person name="Li Y."/>
            <person name="Guo B."/>
            <person name="Mustafa N.S."/>
            <person name="Li S."/>
            <person name="Yun Q."/>
            <person name="Keller S.R."/>
            <person name="Mao J."/>
            <person name="Zhang R."/>
            <person name="Strauss S.H."/>
        </authorList>
    </citation>
    <scope>NUCLEOTIDE SEQUENCE</scope>
    <source>
        <strain evidence="4">GM15</strain>
        <tissue evidence="4">Leaf</tissue>
    </source>
</reference>
<keyword evidence="1" id="KW-0863">Zinc-finger</keyword>
<feature type="region of interest" description="Disordered" evidence="2">
    <location>
        <begin position="1"/>
        <end position="65"/>
    </location>
</feature>
<dbReference type="GO" id="GO:0008270">
    <property type="term" value="F:zinc ion binding"/>
    <property type="evidence" value="ECO:0007669"/>
    <property type="project" value="UniProtKB-KW"/>
</dbReference>
<dbReference type="Pfam" id="PF13639">
    <property type="entry name" value="zf-RING_2"/>
    <property type="match status" value="1"/>
</dbReference>
<sequence length="414" mass="45798">MDDNNSNSNSNSNTKLGSGESKNNNSEQQEENPNLSSNGEQQEGDGEREGGGGGPQRQTSRRAPFTNLSQVDADLALARTLQEQVSFFFSISIFLLKWIDYARALQEAEEREVAARLLALAGLNDITGEAEEDTEEDEDNSQDAIVLGLLLVLSFPTVFICGVDTWEEVDPDELSYEVSWLGLSVPMMLLLNFIPYGMIHLSQELLALGEVVGTESRGLSADTIASLPSINYKTGSSQNGSNDSCVICRLDYEDGETLTLLSCKHSYHSECINNWLKINKVGRNRYPTGKGLFPVMYDINLDGYAKSWNHGDPVAVSVWVYAYMVDVVARAGQLVAAAYQFSSQMTVEPPASRLGALLSGCMKHRRLDLAEMTGRKLIEFDVRYIGLSNVYACHWQTLSRENPWSVEGEEDSWV</sequence>
<feature type="compositionally biased region" description="Low complexity" evidence="2">
    <location>
        <begin position="1"/>
        <end position="41"/>
    </location>
</feature>
<keyword evidence="1" id="KW-0862">Zinc</keyword>
<dbReference type="Proteomes" id="UP000886885">
    <property type="component" value="Chromosome 5A"/>
</dbReference>
<protein>
    <recommendedName>
        <fullName evidence="3">RING-type domain-containing protein</fullName>
    </recommendedName>
</protein>
<keyword evidence="5" id="KW-1185">Reference proteome</keyword>
<dbReference type="PANTHER" id="PTHR47530:SF4">
    <property type="entry name" value="E3 UBIQUITIN LIGASE BIG BROTHER-RELATED"/>
    <property type="match status" value="1"/>
</dbReference>
<comment type="caution">
    <text evidence="4">The sequence shown here is derived from an EMBL/GenBank/DDBJ whole genome shotgun (WGS) entry which is preliminary data.</text>
</comment>
<gene>
    <name evidence="4" type="ORF">POTOM_018976</name>
</gene>
<evidence type="ECO:0000313" key="4">
    <source>
        <dbReference type="EMBL" id="KAG6775519.1"/>
    </source>
</evidence>
<dbReference type="InterPro" id="IPR001841">
    <property type="entry name" value="Znf_RING"/>
</dbReference>
<evidence type="ECO:0000256" key="2">
    <source>
        <dbReference type="SAM" id="MobiDB-lite"/>
    </source>
</evidence>
<dbReference type="PANTHER" id="PTHR47530">
    <property type="entry name" value="E3 UBIQUITIN LIGASE BIG BROTHER-RELATED"/>
    <property type="match status" value="1"/>
</dbReference>
<dbReference type="AlphaFoldDB" id="A0A8X8D4H2"/>
<evidence type="ECO:0000256" key="1">
    <source>
        <dbReference type="PROSITE-ProRule" id="PRU00175"/>
    </source>
</evidence>
<feature type="domain" description="RING-type" evidence="3">
    <location>
        <begin position="245"/>
        <end position="290"/>
    </location>
</feature>
<accession>A0A8X8D4H2</accession>
<proteinExistence type="predicted"/>
<dbReference type="InterPro" id="IPR043312">
    <property type="entry name" value="AtBBR-like"/>
</dbReference>
<evidence type="ECO:0000313" key="5">
    <source>
        <dbReference type="Proteomes" id="UP000886885"/>
    </source>
</evidence>
<dbReference type="OrthoDB" id="8062037at2759"/>
<dbReference type="PROSITE" id="PS50089">
    <property type="entry name" value="ZF_RING_2"/>
    <property type="match status" value="1"/>
</dbReference>